<name>A0ABX7Y4M0_9ACTN</name>
<evidence type="ECO:0000313" key="2">
    <source>
        <dbReference type="Proteomes" id="UP000678513"/>
    </source>
</evidence>
<protein>
    <submittedName>
        <fullName evidence="1">Uncharacterized protein</fullName>
    </submittedName>
</protein>
<evidence type="ECO:0000313" key="1">
    <source>
        <dbReference type="EMBL" id="QUC08140.1"/>
    </source>
</evidence>
<reference evidence="1 2" key="1">
    <citation type="submission" date="2021-03" db="EMBL/GenBank/DDBJ databases">
        <title>Human Oral Microbial Genomes.</title>
        <authorList>
            <person name="Johnston C.D."/>
            <person name="Chen T."/>
            <person name="Dewhirst F.E."/>
        </authorList>
    </citation>
    <scope>NUCLEOTIDE SEQUENCE [LARGE SCALE GENOMIC DNA]</scope>
    <source>
        <strain evidence="1 2">DSMZ 100122</strain>
    </source>
</reference>
<organism evidence="1 2">
    <name type="scientific">Arachnia rubra</name>
    <dbReference type="NCBI Taxonomy" id="1547448"/>
    <lineage>
        <taxon>Bacteria</taxon>
        <taxon>Bacillati</taxon>
        <taxon>Actinomycetota</taxon>
        <taxon>Actinomycetes</taxon>
        <taxon>Propionibacteriales</taxon>
        <taxon>Propionibacteriaceae</taxon>
        <taxon>Arachnia</taxon>
    </lineage>
</organism>
<dbReference type="RefSeq" id="WP_212323695.1">
    <property type="nucleotide sequence ID" value="NZ_AP024463.1"/>
</dbReference>
<proteinExistence type="predicted"/>
<accession>A0ABX7Y4M0</accession>
<dbReference type="EMBL" id="CP072384">
    <property type="protein sequence ID" value="QUC08140.1"/>
    <property type="molecule type" value="Genomic_DNA"/>
</dbReference>
<gene>
    <name evidence="1" type="ORF">J5A65_14770</name>
</gene>
<sequence>MRSCVKFLRRAPLRFNALNAGCGRRRSHAVPSLSFCFGLAHSAILVRCCEFGSPGTMCGICRQRQQNHKKSPEHDETRREMVKCQGNGGHEGAARKRDLKDVDRKVPGAGMPRLRNTHDLPHRYWKQLEAKLAVPMPIAAKPPIQAVRTAAICGVEHALYVLAIKLVNAWVFMNYSNLL</sequence>
<dbReference type="Proteomes" id="UP000678513">
    <property type="component" value="Chromosome"/>
</dbReference>
<keyword evidence="2" id="KW-1185">Reference proteome</keyword>